<dbReference type="EMBL" id="CAEZUR010000023">
    <property type="protein sequence ID" value="CAB4604491.1"/>
    <property type="molecule type" value="Genomic_DNA"/>
</dbReference>
<name>A0A6J6GT99_9ZZZZ</name>
<reference evidence="2" key="1">
    <citation type="submission" date="2020-05" db="EMBL/GenBank/DDBJ databases">
        <authorList>
            <person name="Chiriac C."/>
            <person name="Salcher M."/>
            <person name="Ghai R."/>
            <person name="Kavagutti S V."/>
        </authorList>
    </citation>
    <scope>NUCLEOTIDE SEQUENCE</scope>
</reference>
<evidence type="ECO:0000313" key="2">
    <source>
        <dbReference type="EMBL" id="CAB4604491.1"/>
    </source>
</evidence>
<keyword evidence="1" id="KW-0472">Membrane</keyword>
<organism evidence="2">
    <name type="scientific">freshwater metagenome</name>
    <dbReference type="NCBI Taxonomy" id="449393"/>
    <lineage>
        <taxon>unclassified sequences</taxon>
        <taxon>metagenomes</taxon>
        <taxon>ecological metagenomes</taxon>
    </lineage>
</organism>
<evidence type="ECO:0000256" key="1">
    <source>
        <dbReference type="SAM" id="Phobius"/>
    </source>
</evidence>
<proteinExistence type="predicted"/>
<protein>
    <submittedName>
        <fullName evidence="2">Unannotated protein</fullName>
    </submittedName>
</protein>
<keyword evidence="1" id="KW-0812">Transmembrane</keyword>
<sequence length="284" mass="29837">MLKYKSLRVIATSALTLGLCMGVGQANALDAAGSLSSYVDSPDVQNSYVNGTLMNFDNGCPLVWPGIGTTDVACISKTPDPYGGASTEASVPTTGGTATNYAWVENFNMTLTLDEPSTYFGLWWSAGNEANYINFYSDDELLGSFSCATLVTALNSQAVSSTDGESHTTADYFGSPVSGNNSGEPYAYLHIFAAEGKTFNKVVLSGAGFEFDNVVVARGANTALTTLVHLDGPLQELLPTEQPTDDLANTGSSSSPWLLTSLALALIVAGVALRSALRRVKPLR</sequence>
<keyword evidence="1" id="KW-1133">Transmembrane helix</keyword>
<accession>A0A6J6GT99</accession>
<dbReference type="AlphaFoldDB" id="A0A6J6GT99"/>
<gene>
    <name evidence="2" type="ORF">UFOPK1843_00408</name>
</gene>
<feature type="transmembrane region" description="Helical" evidence="1">
    <location>
        <begin position="257"/>
        <end position="277"/>
    </location>
</feature>